<dbReference type="AlphaFoldDB" id="A0AA38VY90"/>
<evidence type="ECO:0000313" key="4">
    <source>
        <dbReference type="Proteomes" id="UP001172457"/>
    </source>
</evidence>
<name>A0AA38VY90_9ASTR</name>
<reference evidence="3" key="1">
    <citation type="submission" date="2023-03" db="EMBL/GenBank/DDBJ databases">
        <title>Chromosome-scale reference genome and RAD-based genetic map of yellow starthistle (Centaurea solstitialis) reveal putative structural variation and QTLs associated with invader traits.</title>
        <authorList>
            <person name="Reatini B."/>
            <person name="Cang F.A."/>
            <person name="Jiang Q."/>
            <person name="Mckibben M.T.W."/>
            <person name="Barker M.S."/>
            <person name="Rieseberg L.H."/>
            <person name="Dlugosch K.M."/>
        </authorList>
    </citation>
    <scope>NUCLEOTIDE SEQUENCE</scope>
    <source>
        <strain evidence="3">CAN-66</strain>
        <tissue evidence="3">Leaf</tissue>
    </source>
</reference>
<keyword evidence="4" id="KW-1185">Reference proteome</keyword>
<dbReference type="SMART" id="SM00256">
    <property type="entry name" value="FBOX"/>
    <property type="match status" value="1"/>
</dbReference>
<dbReference type="PROSITE" id="PS50181">
    <property type="entry name" value="FBOX"/>
    <property type="match status" value="1"/>
</dbReference>
<feature type="compositionally biased region" description="Acidic residues" evidence="1">
    <location>
        <begin position="62"/>
        <end position="82"/>
    </location>
</feature>
<dbReference type="SUPFAM" id="SSF81383">
    <property type="entry name" value="F-box domain"/>
    <property type="match status" value="1"/>
</dbReference>
<feature type="region of interest" description="Disordered" evidence="1">
    <location>
        <begin position="43"/>
        <end position="100"/>
    </location>
</feature>
<sequence length="242" mass="26857">MSTCLPFDIQVEIMKRLPVQSLILFRSVCKAWDSLIKTKEVESVSSVDDEKKTQDRESLSFVDDEKETDDQESVSSVDDEKETEDRESVSSIDDEEETEERRICCGGTSIIGGSHGLLCLSDHLGDPNDTAETQTAVVWNPAIRKSVAVDVPNMLYTINQPNASIEWVLGFRESGEPIIEVQDDIMDPTSTLGVYDPCLQHIKDLGICGDNLSFSGSSYTISLLLLDHVDHGQIIRCGDVKR</sequence>
<dbReference type="PANTHER" id="PTHR31672">
    <property type="entry name" value="BNACNNG10540D PROTEIN"/>
    <property type="match status" value="1"/>
</dbReference>
<dbReference type="Pfam" id="PF00646">
    <property type="entry name" value="F-box"/>
    <property type="match status" value="1"/>
</dbReference>
<evidence type="ECO:0000256" key="1">
    <source>
        <dbReference type="SAM" id="MobiDB-lite"/>
    </source>
</evidence>
<feature type="domain" description="F-box" evidence="2">
    <location>
        <begin position="1"/>
        <end position="47"/>
    </location>
</feature>
<feature type="compositionally biased region" description="Basic and acidic residues" evidence="1">
    <location>
        <begin position="43"/>
        <end position="58"/>
    </location>
</feature>
<proteinExistence type="predicted"/>
<protein>
    <recommendedName>
        <fullName evidence="2">F-box domain-containing protein</fullName>
    </recommendedName>
</protein>
<dbReference type="InterPro" id="IPR036047">
    <property type="entry name" value="F-box-like_dom_sf"/>
</dbReference>
<dbReference type="InterPro" id="IPR050796">
    <property type="entry name" value="SCF_F-box_component"/>
</dbReference>
<dbReference type="PANTHER" id="PTHR31672:SF10">
    <property type="entry name" value="F-BOX DOMAIN-CONTAINING PROTEIN"/>
    <property type="match status" value="1"/>
</dbReference>
<comment type="caution">
    <text evidence="3">The sequence shown here is derived from an EMBL/GenBank/DDBJ whole genome shotgun (WGS) entry which is preliminary data.</text>
</comment>
<gene>
    <name evidence="3" type="ORF">OSB04_028898</name>
</gene>
<organism evidence="3 4">
    <name type="scientific">Centaurea solstitialis</name>
    <name type="common">yellow star-thistle</name>
    <dbReference type="NCBI Taxonomy" id="347529"/>
    <lineage>
        <taxon>Eukaryota</taxon>
        <taxon>Viridiplantae</taxon>
        <taxon>Streptophyta</taxon>
        <taxon>Embryophyta</taxon>
        <taxon>Tracheophyta</taxon>
        <taxon>Spermatophyta</taxon>
        <taxon>Magnoliopsida</taxon>
        <taxon>eudicotyledons</taxon>
        <taxon>Gunneridae</taxon>
        <taxon>Pentapetalae</taxon>
        <taxon>asterids</taxon>
        <taxon>campanulids</taxon>
        <taxon>Asterales</taxon>
        <taxon>Asteraceae</taxon>
        <taxon>Carduoideae</taxon>
        <taxon>Cardueae</taxon>
        <taxon>Centaureinae</taxon>
        <taxon>Centaurea</taxon>
    </lineage>
</organism>
<evidence type="ECO:0000259" key="2">
    <source>
        <dbReference type="PROSITE" id="PS50181"/>
    </source>
</evidence>
<dbReference type="EMBL" id="JARYMX010000007">
    <property type="protein sequence ID" value="KAJ9542392.1"/>
    <property type="molecule type" value="Genomic_DNA"/>
</dbReference>
<accession>A0AA38VY90</accession>
<dbReference type="Proteomes" id="UP001172457">
    <property type="component" value="Chromosome 7"/>
</dbReference>
<evidence type="ECO:0000313" key="3">
    <source>
        <dbReference type="EMBL" id="KAJ9542392.1"/>
    </source>
</evidence>
<dbReference type="InterPro" id="IPR001810">
    <property type="entry name" value="F-box_dom"/>
</dbReference>
<dbReference type="Gene3D" id="1.20.1280.50">
    <property type="match status" value="1"/>
</dbReference>
<dbReference type="CDD" id="cd22157">
    <property type="entry name" value="F-box_AtFBW1-like"/>
    <property type="match status" value="1"/>
</dbReference>